<feature type="compositionally biased region" description="Basic and acidic residues" evidence="9">
    <location>
        <begin position="228"/>
        <end position="238"/>
    </location>
</feature>
<dbReference type="RefSeq" id="XP_028923008.1">
    <property type="nucleotide sequence ID" value="XM_029067175.2"/>
</dbReference>
<gene>
    <name evidence="11" type="primary">MORC4</name>
</gene>
<dbReference type="OMA" id="YKWIVGE"/>
<dbReference type="GO" id="GO:0140002">
    <property type="term" value="F:histone H3K4me3 reader activity"/>
    <property type="evidence" value="ECO:0007669"/>
    <property type="project" value="Ensembl"/>
</dbReference>
<feature type="compositionally biased region" description="Basic and acidic residues" evidence="9">
    <location>
        <begin position="474"/>
        <end position="498"/>
    </location>
</feature>
<feature type="region of interest" description="Disordered" evidence="9">
    <location>
        <begin position="396"/>
        <end position="415"/>
    </location>
</feature>
<keyword evidence="4" id="KW-0862">Zinc</keyword>
<feature type="compositionally biased region" description="Basic and acidic residues" evidence="9">
    <location>
        <begin position="517"/>
        <end position="526"/>
    </location>
</feature>
<feature type="compositionally biased region" description="Acidic residues" evidence="9">
    <location>
        <begin position="461"/>
        <end position="470"/>
    </location>
</feature>
<feature type="compositionally biased region" description="Basic and acidic residues" evidence="9">
    <location>
        <begin position="589"/>
        <end position="610"/>
    </location>
</feature>
<dbReference type="Ensembl" id="ENSOANT00000000610.3">
    <property type="protein sequence ID" value="ENSOANP00000000609.3"/>
    <property type="gene ID" value="ENSOANG00000000372.4"/>
</dbReference>
<evidence type="ECO:0000256" key="3">
    <source>
        <dbReference type="ARBA" id="ARBA00022771"/>
    </source>
</evidence>
<dbReference type="CTD" id="79710"/>
<dbReference type="PANTHER" id="PTHR23336:SF22">
    <property type="entry name" value="MORC FAMILY CW-TYPE ZINC FINGER PROTEIN 4"/>
    <property type="match status" value="1"/>
</dbReference>
<feature type="compositionally biased region" description="Basic and acidic residues" evidence="9">
    <location>
        <begin position="719"/>
        <end position="731"/>
    </location>
</feature>
<dbReference type="Pfam" id="PF07496">
    <property type="entry name" value="zf-CW"/>
    <property type="match status" value="1"/>
</dbReference>
<dbReference type="STRING" id="9258.ENSOANP00000000609"/>
<dbReference type="eggNOG" id="KOG1845">
    <property type="taxonomic scope" value="Eukaryota"/>
</dbReference>
<dbReference type="Pfam" id="PF17942">
    <property type="entry name" value="Morc6_S5"/>
    <property type="match status" value="1"/>
</dbReference>
<name>F7CVS7_ORNAN</name>
<proteinExistence type="predicted"/>
<evidence type="ECO:0000313" key="11">
    <source>
        <dbReference type="Ensembl" id="ENSOANP00000000609.3"/>
    </source>
</evidence>
<evidence type="ECO:0000256" key="4">
    <source>
        <dbReference type="ARBA" id="ARBA00022833"/>
    </source>
</evidence>
<dbReference type="SUPFAM" id="SSF55874">
    <property type="entry name" value="ATPase domain of HSP90 chaperone/DNA topoisomerase II/histidine kinase"/>
    <property type="match status" value="1"/>
</dbReference>
<evidence type="ECO:0000256" key="7">
    <source>
        <dbReference type="PROSITE-ProRule" id="PRU00454"/>
    </source>
</evidence>
<dbReference type="GO" id="GO:0008270">
    <property type="term" value="F:zinc ion binding"/>
    <property type="evidence" value="ECO:0007669"/>
    <property type="project" value="UniProtKB-KW"/>
</dbReference>
<comment type="subcellular location">
    <subcellularLocation>
        <location evidence="1">Nucleus</location>
    </subcellularLocation>
</comment>
<dbReference type="PANTHER" id="PTHR23336">
    <property type="entry name" value="ZINC FINGER CW-TYPE COILED-COIL DOMAIN PROTEIN 3"/>
    <property type="match status" value="1"/>
</dbReference>
<dbReference type="InterPro" id="IPR045261">
    <property type="entry name" value="MORC_ATPase"/>
</dbReference>
<dbReference type="InParanoid" id="F7CVS7"/>
<keyword evidence="5 8" id="KW-0175">Coiled coil</keyword>
<dbReference type="Gene3D" id="3.30.565.10">
    <property type="entry name" value="Histidine kinase-like ATPase, C-terminal domain"/>
    <property type="match status" value="1"/>
</dbReference>
<dbReference type="FunCoup" id="F7CVS7">
    <property type="interactions" value="1061"/>
</dbReference>
<dbReference type="Bgee" id="ENSOANG00000000372">
    <property type="expression patterns" value="Expressed in fibroblast and 7 other cell types or tissues"/>
</dbReference>
<keyword evidence="3 7" id="KW-0863">Zinc-finger</keyword>
<dbReference type="InterPro" id="IPR036890">
    <property type="entry name" value="HATPase_C_sf"/>
</dbReference>
<feature type="region of interest" description="Disordered" evidence="9">
    <location>
        <begin position="456"/>
        <end position="659"/>
    </location>
</feature>
<protein>
    <submittedName>
        <fullName evidence="11">MORC family CW-type zinc finger 4</fullName>
    </submittedName>
</protein>
<evidence type="ECO:0000256" key="2">
    <source>
        <dbReference type="ARBA" id="ARBA00022723"/>
    </source>
</evidence>
<dbReference type="GO" id="GO:0005634">
    <property type="term" value="C:nucleus"/>
    <property type="evidence" value="ECO:0000318"/>
    <property type="project" value="GO_Central"/>
</dbReference>
<dbReference type="FunFam" id="3.30.565.10:FF:000035">
    <property type="entry name" value="MORC family CW-type zinc finger protein 4"/>
    <property type="match status" value="1"/>
</dbReference>
<feature type="compositionally biased region" description="Basic and acidic residues" evidence="9">
    <location>
        <begin position="740"/>
        <end position="791"/>
    </location>
</feature>
<feature type="region of interest" description="Disordered" evidence="9">
    <location>
        <begin position="228"/>
        <end position="253"/>
    </location>
</feature>
<keyword evidence="12" id="KW-1185">Reference proteome</keyword>
<accession>F7CVS7</accession>
<keyword evidence="6" id="KW-0539">Nucleus</keyword>
<feature type="coiled-coil region" evidence="8">
    <location>
        <begin position="863"/>
        <end position="970"/>
    </location>
</feature>
<feature type="domain" description="CW-type" evidence="10">
    <location>
        <begin position="413"/>
        <end position="465"/>
    </location>
</feature>
<organism evidence="11 12">
    <name type="scientific">Ornithorhynchus anatinus</name>
    <name type="common">Duckbill platypus</name>
    <dbReference type="NCBI Taxonomy" id="9258"/>
    <lineage>
        <taxon>Eukaryota</taxon>
        <taxon>Metazoa</taxon>
        <taxon>Chordata</taxon>
        <taxon>Craniata</taxon>
        <taxon>Vertebrata</taxon>
        <taxon>Euteleostomi</taxon>
        <taxon>Mammalia</taxon>
        <taxon>Monotremata</taxon>
        <taxon>Ornithorhynchidae</taxon>
        <taxon>Ornithorhynchus</taxon>
    </lineage>
</organism>
<dbReference type="Proteomes" id="UP000002279">
    <property type="component" value="Chromosome 6"/>
</dbReference>
<evidence type="ECO:0000259" key="10">
    <source>
        <dbReference type="PROSITE" id="PS51050"/>
    </source>
</evidence>
<dbReference type="GO" id="GO:0005654">
    <property type="term" value="C:nucleoplasm"/>
    <property type="evidence" value="ECO:0000318"/>
    <property type="project" value="GO_Central"/>
</dbReference>
<reference evidence="11" key="2">
    <citation type="submission" date="2025-08" db="UniProtKB">
        <authorList>
            <consortium name="Ensembl"/>
        </authorList>
    </citation>
    <scope>IDENTIFICATION</scope>
    <source>
        <strain evidence="11">Glennie</strain>
    </source>
</reference>
<evidence type="ECO:0000256" key="8">
    <source>
        <dbReference type="SAM" id="Coils"/>
    </source>
</evidence>
<dbReference type="Gene3D" id="3.30.40.100">
    <property type="match status" value="1"/>
</dbReference>
<dbReference type="AlphaFoldDB" id="F7CVS7"/>
<evidence type="ECO:0000256" key="6">
    <source>
        <dbReference type="ARBA" id="ARBA00023242"/>
    </source>
</evidence>
<feature type="region of interest" description="Disordered" evidence="9">
    <location>
        <begin position="719"/>
        <end position="791"/>
    </location>
</feature>
<dbReference type="Pfam" id="PF13589">
    <property type="entry name" value="HATPase_c_3"/>
    <property type="match status" value="1"/>
</dbReference>
<keyword evidence="2" id="KW-0479">Metal-binding</keyword>
<dbReference type="GeneID" id="100083595"/>
<dbReference type="GeneTree" id="ENSGT00940000161221"/>
<sequence length="1034" mass="114991">MARPGGQTPAGTRLGAMIPRYLHSHSNSHTRPFSAIAELLDNASDSGVSAKLLCIDVVEIKNELCLTFTDNGAGMTPHKLHRMLSFGFMDKLGKKNHVPTGVCGNGFKSGSMRLGKDAVVFTKNGGALSVGLLSQTYLECTHPEEIIVPIVPFNQQTKKIILTKDSIPSLEAILQHSLFSSVEELLAEFDAIPGKKGTRIFIWNIRRNKDGTPELDFRTDKYDIRISDHGSEEAENGGKKSVPPLEKGQDSTVPETEYSLRAYCSVLYLKPRMQIVLRQKKVNTQLISKSLACVANGIYKPTFTNKRVRITFGFNCKNNNQFGIMMYHNNRLIKSYEKVGCQLKPSSQGDGVGVIGVIECNFLKPAHNKQDFEYTKEYRLTIAALGQKLNAYWKGKVSPEDSQSSAPARPRMETPDQTWVQCEECLKWRKLPNKVDPTSLPEKWFCCLNPHPKYRNCSAPEEQEPSDEEISPSYDRKARKQEQSPEKRKKSLESERHQKFATSPKSPPVPGMAQSSHVKEEEHDGRPGPPTPPTLLEESKAALSKPDPLKPIILPLSRHALKPLPGGPLEKRRRCHKPTPAASPPDPAGPHKRERPVDVDRDGERGRDEPGQGGSVPPWILPECPGTAQCPRHLGEVPPEECQGAPESPWAESAVSELPAEPEDLMPSLIAEDADRHSGGFRAVGPSPEETSKGPFVAVVGVSEVVADGQVPIQLIPFSREERSDRRRTVEGDLNQLHSGELEGGRPEDGDLRLFRTREHQKAEGGQEEQRRALKLEEPGGGVELKDPEGAVKLEEPGRAADLKEQGRAVDLKEPVGAVKLEGPGRAAELEDQGRAVDLKELEGAVKLEEPGRAVKVEEPAGVAELEELGRAAEQLKKVLAERDFLQRKVEELEQERGCLQAEREKTRHELVTLRTRETEGLYWSKKHMGYRQAELQVLKAELERTLEEKTELKERLKESQMHLEVLRAAAVSHRSPERGDAKSAVEKLKHLRANVSRLLSSVLPHLELHEIDFDSDQVDEILQTVLETNHILD</sequence>
<evidence type="ECO:0000256" key="1">
    <source>
        <dbReference type="ARBA" id="ARBA00004123"/>
    </source>
</evidence>
<dbReference type="InterPro" id="IPR011124">
    <property type="entry name" value="Znf_CW"/>
</dbReference>
<evidence type="ECO:0000256" key="9">
    <source>
        <dbReference type="SAM" id="MobiDB-lite"/>
    </source>
</evidence>
<dbReference type="InterPro" id="IPR041006">
    <property type="entry name" value="Morc_S5"/>
</dbReference>
<dbReference type="PROSITE" id="PS51050">
    <property type="entry name" value="ZF_CW"/>
    <property type="match status" value="1"/>
</dbReference>
<reference evidence="11 12" key="1">
    <citation type="journal article" date="2008" name="Nature">
        <title>Genome analysis of the platypus reveals unique signatures of evolution.</title>
        <authorList>
            <person name="Warren W.C."/>
            <person name="Hillier L.W."/>
            <person name="Marshall Graves J.A."/>
            <person name="Birney E."/>
            <person name="Ponting C.P."/>
            <person name="Grutzner F."/>
            <person name="Belov K."/>
            <person name="Miller W."/>
            <person name="Clarke L."/>
            <person name="Chinwalla A.T."/>
            <person name="Yang S.P."/>
            <person name="Heger A."/>
            <person name="Locke D.P."/>
            <person name="Miethke P."/>
            <person name="Waters P.D."/>
            <person name="Veyrunes F."/>
            <person name="Fulton L."/>
            <person name="Fulton B."/>
            <person name="Graves T."/>
            <person name="Wallis J."/>
            <person name="Puente X.S."/>
            <person name="Lopez-Otin C."/>
            <person name="Ordonez G.R."/>
            <person name="Eichler E.E."/>
            <person name="Chen L."/>
            <person name="Cheng Z."/>
            <person name="Deakin J.E."/>
            <person name="Alsop A."/>
            <person name="Thompson K."/>
            <person name="Kirby P."/>
            <person name="Papenfuss A.T."/>
            <person name="Wakefield M.J."/>
            <person name="Olender T."/>
            <person name="Lancet D."/>
            <person name="Huttley G.A."/>
            <person name="Smit A.F."/>
            <person name="Pask A."/>
            <person name="Temple-Smith P."/>
            <person name="Batzer M.A."/>
            <person name="Walker J.A."/>
            <person name="Konkel M.K."/>
            <person name="Harris R.S."/>
            <person name="Whittington C.M."/>
            <person name="Wong E.S."/>
            <person name="Gemmell N.J."/>
            <person name="Buschiazzo E."/>
            <person name="Vargas Jentzsch I.M."/>
            <person name="Merkel A."/>
            <person name="Schmitz J."/>
            <person name="Zemann A."/>
            <person name="Churakov G."/>
            <person name="Kriegs J.O."/>
            <person name="Brosius J."/>
            <person name="Murchison E.P."/>
            <person name="Sachidanandam R."/>
            <person name="Smith C."/>
            <person name="Hannon G.J."/>
            <person name="Tsend-Ayush E."/>
            <person name="McMillan D."/>
            <person name="Attenborough R."/>
            <person name="Rens W."/>
            <person name="Ferguson-Smith M."/>
            <person name="Lefevre C.M."/>
            <person name="Sharp J.A."/>
            <person name="Nicholas K.R."/>
            <person name="Ray D.A."/>
            <person name="Kube M."/>
            <person name="Reinhardt R."/>
            <person name="Pringle T.H."/>
            <person name="Taylor J."/>
            <person name="Jones R.C."/>
            <person name="Nixon B."/>
            <person name="Dacheux J.L."/>
            <person name="Niwa H."/>
            <person name="Sekita Y."/>
            <person name="Huang X."/>
            <person name="Stark A."/>
            <person name="Kheradpour P."/>
            <person name="Kellis M."/>
            <person name="Flicek P."/>
            <person name="Chen Y."/>
            <person name="Webber C."/>
            <person name="Hardison R."/>
            <person name="Nelson J."/>
            <person name="Hallsworth-Pepin K."/>
            <person name="Delehaunty K."/>
            <person name="Markovic C."/>
            <person name="Minx P."/>
            <person name="Feng Y."/>
            <person name="Kremitzki C."/>
            <person name="Mitreva M."/>
            <person name="Glasscock J."/>
            <person name="Wylie T."/>
            <person name="Wohldmann P."/>
            <person name="Thiru P."/>
            <person name="Nhan M.N."/>
            <person name="Pohl C.S."/>
            <person name="Smith S.M."/>
            <person name="Hou S."/>
            <person name="Nefedov M."/>
            <person name="de Jong P.J."/>
            <person name="Renfree M.B."/>
            <person name="Mardis E.R."/>
            <person name="Wilson R.K."/>
        </authorList>
    </citation>
    <scope>NUCLEOTIDE SEQUENCE [LARGE SCALE GENOMIC DNA]</scope>
    <source>
        <strain evidence="11 12">Glennie</strain>
    </source>
</reference>
<dbReference type="HOGENOM" id="CLU_011516_7_1_1"/>
<dbReference type="GO" id="GO:0016887">
    <property type="term" value="F:ATP hydrolysis activity"/>
    <property type="evidence" value="ECO:0007669"/>
    <property type="project" value="InterPro"/>
</dbReference>
<feature type="compositionally biased region" description="Low complexity" evidence="9">
    <location>
        <begin position="543"/>
        <end position="557"/>
    </location>
</feature>
<reference evidence="11" key="3">
    <citation type="submission" date="2025-09" db="UniProtKB">
        <authorList>
            <consortium name="Ensembl"/>
        </authorList>
    </citation>
    <scope>IDENTIFICATION</scope>
    <source>
        <strain evidence="11">Glennie</strain>
    </source>
</reference>
<evidence type="ECO:0000313" key="12">
    <source>
        <dbReference type="Proteomes" id="UP000002279"/>
    </source>
</evidence>
<evidence type="ECO:0000256" key="5">
    <source>
        <dbReference type="ARBA" id="ARBA00023054"/>
    </source>
</evidence>